<dbReference type="GO" id="GO:0005840">
    <property type="term" value="C:ribosome"/>
    <property type="evidence" value="ECO:0007669"/>
    <property type="project" value="UniProtKB-KW"/>
</dbReference>
<organism evidence="7 8">
    <name type="scientific">Dorea hominis</name>
    <dbReference type="NCBI Taxonomy" id="2763040"/>
    <lineage>
        <taxon>Bacteria</taxon>
        <taxon>Bacillati</taxon>
        <taxon>Bacillota</taxon>
        <taxon>Clostridia</taxon>
        <taxon>Lachnospirales</taxon>
        <taxon>Lachnospiraceae</taxon>
        <taxon>Dorea</taxon>
    </lineage>
</organism>
<dbReference type="HAMAP" id="MF_01365_B">
    <property type="entry name" value="Ribosomal_uL6_B"/>
    <property type="match status" value="1"/>
</dbReference>
<evidence type="ECO:0000256" key="5">
    <source>
        <dbReference type="RuleBase" id="RU003870"/>
    </source>
</evidence>
<evidence type="ECO:0000256" key="1">
    <source>
        <dbReference type="ARBA" id="ARBA00022980"/>
    </source>
</evidence>
<evidence type="ECO:0000256" key="3">
    <source>
        <dbReference type="HAMAP-Rule" id="MF_01365"/>
    </source>
</evidence>
<keyword evidence="3 5" id="KW-0699">rRNA-binding</keyword>
<dbReference type="RefSeq" id="WP_021859526.1">
    <property type="nucleotide sequence ID" value="NZ_JACOOY010000011.1"/>
</dbReference>
<accession>A0ABR7EYA9</accession>
<comment type="subunit">
    <text evidence="3">Part of the 50S ribosomal subunit.</text>
</comment>
<dbReference type="EMBL" id="JACOOY010000011">
    <property type="protein sequence ID" value="MBC5665520.1"/>
    <property type="molecule type" value="Genomic_DNA"/>
</dbReference>
<dbReference type="PIRSF" id="PIRSF002162">
    <property type="entry name" value="Ribosomal_L6"/>
    <property type="match status" value="1"/>
</dbReference>
<name>A0ABR7EYA9_9FIRM</name>
<dbReference type="Gene3D" id="3.90.930.12">
    <property type="entry name" value="Ribosomal protein L6, alpha-beta domain"/>
    <property type="match status" value="2"/>
</dbReference>
<dbReference type="InterPro" id="IPR000702">
    <property type="entry name" value="Ribosomal_uL6-like"/>
</dbReference>
<keyword evidence="2 3" id="KW-0687">Ribonucleoprotein</keyword>
<dbReference type="InterPro" id="IPR019906">
    <property type="entry name" value="Ribosomal_uL6_bac-type"/>
</dbReference>
<dbReference type="InterPro" id="IPR020040">
    <property type="entry name" value="Ribosomal_uL6_a/b-dom"/>
</dbReference>
<evidence type="ECO:0000313" key="7">
    <source>
        <dbReference type="EMBL" id="MBC5665520.1"/>
    </source>
</evidence>
<dbReference type="PRINTS" id="PR00059">
    <property type="entry name" value="RIBOSOMALL6"/>
</dbReference>
<feature type="domain" description="Large ribosomal subunit protein uL6 alpha-beta" evidence="6">
    <location>
        <begin position="11"/>
        <end position="83"/>
    </location>
</feature>
<keyword evidence="1 3" id="KW-0689">Ribosomal protein</keyword>
<reference evidence="7 8" key="1">
    <citation type="submission" date="2020-08" db="EMBL/GenBank/DDBJ databases">
        <title>Genome public.</title>
        <authorList>
            <person name="Liu C."/>
            <person name="Sun Q."/>
        </authorList>
    </citation>
    <scope>NUCLEOTIDE SEQUENCE [LARGE SCALE GENOMIC DNA]</scope>
    <source>
        <strain evidence="7 8">NSJ-36</strain>
    </source>
</reference>
<protein>
    <recommendedName>
        <fullName evidence="3">Large ribosomal subunit protein uL6</fullName>
    </recommendedName>
</protein>
<comment type="caution">
    <text evidence="7">The sequence shown here is derived from an EMBL/GenBank/DDBJ whole genome shotgun (WGS) entry which is preliminary data.</text>
</comment>
<keyword evidence="8" id="KW-1185">Reference proteome</keyword>
<dbReference type="Proteomes" id="UP000647235">
    <property type="component" value="Unassembled WGS sequence"/>
</dbReference>
<dbReference type="PROSITE" id="PS00525">
    <property type="entry name" value="RIBOSOMAL_L6_1"/>
    <property type="match status" value="1"/>
</dbReference>
<evidence type="ECO:0000259" key="6">
    <source>
        <dbReference type="Pfam" id="PF00347"/>
    </source>
</evidence>
<comment type="similarity">
    <text evidence="3 4">Belongs to the universal ribosomal protein uL6 family.</text>
</comment>
<dbReference type="PANTHER" id="PTHR11655">
    <property type="entry name" value="60S/50S RIBOSOMAL PROTEIN L6/L9"/>
    <property type="match status" value="1"/>
</dbReference>
<evidence type="ECO:0000256" key="4">
    <source>
        <dbReference type="RuleBase" id="RU003869"/>
    </source>
</evidence>
<evidence type="ECO:0000256" key="2">
    <source>
        <dbReference type="ARBA" id="ARBA00023274"/>
    </source>
</evidence>
<gene>
    <name evidence="3 7" type="primary">rplF</name>
    <name evidence="7" type="ORF">H8S07_09595</name>
</gene>
<proteinExistence type="inferred from homology"/>
<dbReference type="Pfam" id="PF00347">
    <property type="entry name" value="Ribosomal_L6"/>
    <property type="match status" value="2"/>
</dbReference>
<dbReference type="InterPro" id="IPR002358">
    <property type="entry name" value="Ribosomal_uL6_CS"/>
</dbReference>
<evidence type="ECO:0000313" key="8">
    <source>
        <dbReference type="Proteomes" id="UP000647235"/>
    </source>
</evidence>
<sequence>MSRIGRHPVAIPAGVEVTIAENNYVTVKGPKGTLEKALPVEMEIKQEGDEIVVTRPNDLKKMKSLHGLTRTLINNMVVGVTAGYEKVLEVNGVGYRAAKSGNKLTLNLGYSHPVEMEDPEGVETVVEGQNKITVKGIDKEKVGQYAAEIRDKRRPEPYKGKGIKYADEVIRRKVGKTGKK</sequence>
<comment type="function">
    <text evidence="3 5">This protein binds to the 23S rRNA, and is important in its secondary structure. It is located near the subunit interface in the base of the L7/L12 stalk, and near the tRNA binding site of the peptidyltransferase center.</text>
</comment>
<feature type="domain" description="Large ribosomal subunit protein uL6 alpha-beta" evidence="6">
    <location>
        <begin position="92"/>
        <end position="165"/>
    </location>
</feature>
<dbReference type="NCBIfam" id="TIGR03654">
    <property type="entry name" value="L6_bact"/>
    <property type="match status" value="1"/>
</dbReference>
<dbReference type="InterPro" id="IPR036789">
    <property type="entry name" value="Ribosomal_uL6-like_a/b-dom_sf"/>
</dbReference>
<dbReference type="SUPFAM" id="SSF56053">
    <property type="entry name" value="Ribosomal protein L6"/>
    <property type="match status" value="2"/>
</dbReference>
<dbReference type="PANTHER" id="PTHR11655:SF14">
    <property type="entry name" value="LARGE RIBOSOMAL SUBUNIT PROTEIN UL6M"/>
    <property type="match status" value="1"/>
</dbReference>
<keyword evidence="3 5" id="KW-0694">RNA-binding</keyword>